<gene>
    <name evidence="7" type="ORF">DJ568_02580</name>
</gene>
<dbReference type="InterPro" id="IPR036249">
    <property type="entry name" value="Thioredoxin-like_sf"/>
</dbReference>
<proteinExistence type="predicted"/>
<feature type="domain" description="Thioredoxin" evidence="6">
    <location>
        <begin position="243"/>
        <end position="381"/>
    </location>
</feature>
<sequence>MKTVNLTLLICVICITNTFAQAQIIQKVIDKISGCKSISYNSTSMSLNPFDGNIDTSHYSAGFYNLAADGRYAMYYIFTNRNSGKYKYIYQNKNLISIDFQQSNYRFEKDYTSGSYDSSPMAIIDNLAEYLKNDKYKLTQLADTRIKNIGCSHVYLMLEDTLKSSYFKYHIFISKADNDIIYLRKALQGEMLKGGMSLGLFKMESEQYFTNYKFNAAWPRDNVFSIPDGFTEEVSKTTLTPGLRKGTVAPRLELKSTENELLVMEKLKGKVVLLDFTSINCPACMLAVKALKNLHQKYKASDVEIVTINTLDTRDAISKFRKLNNITTPIYADGKEAAKAYNTYGTPNFYIINKQGEIVEYYDGFFKNFEQTVSARIEELR</sequence>
<evidence type="ECO:0000259" key="6">
    <source>
        <dbReference type="PROSITE" id="PS51352"/>
    </source>
</evidence>
<keyword evidence="3" id="KW-1015">Disulfide bond</keyword>
<keyword evidence="2" id="KW-0201">Cytochrome c-type biogenesis</keyword>
<dbReference type="PANTHER" id="PTHR42852">
    <property type="entry name" value="THIOL:DISULFIDE INTERCHANGE PROTEIN DSBE"/>
    <property type="match status" value="1"/>
</dbReference>
<dbReference type="Pfam" id="PF00578">
    <property type="entry name" value="AhpC-TSA"/>
    <property type="match status" value="1"/>
</dbReference>
<dbReference type="RefSeq" id="WP_114003657.1">
    <property type="nucleotide sequence ID" value="NZ_QGDC01000001.1"/>
</dbReference>
<feature type="signal peptide" evidence="5">
    <location>
        <begin position="1"/>
        <end position="22"/>
    </location>
</feature>
<dbReference type="SUPFAM" id="SSF52833">
    <property type="entry name" value="Thioredoxin-like"/>
    <property type="match status" value="1"/>
</dbReference>
<evidence type="ECO:0000313" key="7">
    <source>
        <dbReference type="EMBL" id="RCH56760.1"/>
    </source>
</evidence>
<dbReference type="InterPro" id="IPR000866">
    <property type="entry name" value="AhpC/TSA"/>
</dbReference>
<comment type="subcellular location">
    <subcellularLocation>
        <location evidence="1">Cell envelope</location>
    </subcellularLocation>
</comment>
<dbReference type="GO" id="GO:0016209">
    <property type="term" value="F:antioxidant activity"/>
    <property type="evidence" value="ECO:0007669"/>
    <property type="project" value="InterPro"/>
</dbReference>
<evidence type="ECO:0000256" key="4">
    <source>
        <dbReference type="ARBA" id="ARBA00023284"/>
    </source>
</evidence>
<dbReference type="OrthoDB" id="9815205at2"/>
<dbReference type="Proteomes" id="UP000253209">
    <property type="component" value="Unassembled WGS sequence"/>
</dbReference>
<dbReference type="InterPro" id="IPR050553">
    <property type="entry name" value="Thioredoxin_ResA/DsbE_sf"/>
</dbReference>
<dbReference type="InterPro" id="IPR013766">
    <property type="entry name" value="Thioredoxin_domain"/>
</dbReference>
<dbReference type="PROSITE" id="PS51352">
    <property type="entry name" value="THIOREDOXIN_2"/>
    <property type="match status" value="1"/>
</dbReference>
<feature type="chain" id="PRO_5017034266" description="Thioredoxin domain-containing protein" evidence="5">
    <location>
        <begin position="23"/>
        <end position="381"/>
    </location>
</feature>
<dbReference type="Gene3D" id="3.40.30.10">
    <property type="entry name" value="Glutaredoxin"/>
    <property type="match status" value="1"/>
</dbReference>
<evidence type="ECO:0000256" key="1">
    <source>
        <dbReference type="ARBA" id="ARBA00004196"/>
    </source>
</evidence>
<evidence type="ECO:0000256" key="3">
    <source>
        <dbReference type="ARBA" id="ARBA00023157"/>
    </source>
</evidence>
<evidence type="ECO:0000256" key="2">
    <source>
        <dbReference type="ARBA" id="ARBA00022748"/>
    </source>
</evidence>
<dbReference type="EMBL" id="QGDC01000001">
    <property type="protein sequence ID" value="RCH56760.1"/>
    <property type="molecule type" value="Genomic_DNA"/>
</dbReference>
<evidence type="ECO:0000256" key="5">
    <source>
        <dbReference type="SAM" id="SignalP"/>
    </source>
</evidence>
<dbReference type="AlphaFoldDB" id="A0A367GTY7"/>
<reference evidence="7 8" key="1">
    <citation type="submission" date="2018-05" db="EMBL/GenBank/DDBJ databases">
        <title>Mucilaginibacter hurinus sp. nov., isolated from briquette warehouse soil.</title>
        <authorList>
            <person name="Choi L."/>
        </authorList>
    </citation>
    <scope>NUCLEOTIDE SEQUENCE [LARGE SCALE GENOMIC DNA]</scope>
    <source>
        <strain evidence="7 8">ZR32</strain>
    </source>
</reference>
<keyword evidence="8" id="KW-1185">Reference proteome</keyword>
<dbReference type="GO" id="GO:0030313">
    <property type="term" value="C:cell envelope"/>
    <property type="evidence" value="ECO:0007669"/>
    <property type="project" value="UniProtKB-SubCell"/>
</dbReference>
<dbReference type="CDD" id="cd02966">
    <property type="entry name" value="TlpA_like_family"/>
    <property type="match status" value="1"/>
</dbReference>
<evidence type="ECO:0000313" key="8">
    <source>
        <dbReference type="Proteomes" id="UP000253209"/>
    </source>
</evidence>
<dbReference type="GO" id="GO:0016491">
    <property type="term" value="F:oxidoreductase activity"/>
    <property type="evidence" value="ECO:0007669"/>
    <property type="project" value="InterPro"/>
</dbReference>
<keyword evidence="4" id="KW-0676">Redox-active center</keyword>
<accession>A0A367GTY7</accession>
<comment type="caution">
    <text evidence="7">The sequence shown here is derived from an EMBL/GenBank/DDBJ whole genome shotgun (WGS) entry which is preliminary data.</text>
</comment>
<keyword evidence="5" id="KW-0732">Signal</keyword>
<name>A0A367GTY7_9SPHI</name>
<dbReference type="GO" id="GO:0017004">
    <property type="term" value="P:cytochrome complex assembly"/>
    <property type="evidence" value="ECO:0007669"/>
    <property type="project" value="UniProtKB-KW"/>
</dbReference>
<organism evidence="7 8">
    <name type="scientific">Mucilaginibacter hurinus</name>
    <dbReference type="NCBI Taxonomy" id="2201324"/>
    <lineage>
        <taxon>Bacteria</taxon>
        <taxon>Pseudomonadati</taxon>
        <taxon>Bacteroidota</taxon>
        <taxon>Sphingobacteriia</taxon>
        <taxon>Sphingobacteriales</taxon>
        <taxon>Sphingobacteriaceae</taxon>
        <taxon>Mucilaginibacter</taxon>
    </lineage>
</organism>
<dbReference type="PANTHER" id="PTHR42852:SF6">
    <property type="entry name" value="THIOL:DISULFIDE INTERCHANGE PROTEIN DSBE"/>
    <property type="match status" value="1"/>
</dbReference>
<protein>
    <recommendedName>
        <fullName evidence="6">Thioredoxin domain-containing protein</fullName>
    </recommendedName>
</protein>